<keyword evidence="2" id="KW-0808">Transferase</keyword>
<dbReference type="InterPro" id="IPR029063">
    <property type="entry name" value="SAM-dependent_MTases_sf"/>
</dbReference>
<dbReference type="NCBIfam" id="TIGR01444">
    <property type="entry name" value="fkbM_fam"/>
    <property type="match status" value="1"/>
</dbReference>
<gene>
    <name evidence="2" type="ORF">GX656_01920</name>
</gene>
<reference evidence="2 3" key="1">
    <citation type="journal article" date="2020" name="Biotechnol. Biofuels">
        <title>New insights from the biogas microbiome by comprehensive genome-resolved metagenomics of nearly 1600 species originating from multiple anaerobic digesters.</title>
        <authorList>
            <person name="Campanaro S."/>
            <person name="Treu L."/>
            <person name="Rodriguez-R L.M."/>
            <person name="Kovalovszki A."/>
            <person name="Ziels R.M."/>
            <person name="Maus I."/>
            <person name="Zhu X."/>
            <person name="Kougias P.G."/>
            <person name="Basile A."/>
            <person name="Luo G."/>
            <person name="Schluter A."/>
            <person name="Konstantinidis K.T."/>
            <person name="Angelidaki I."/>
        </authorList>
    </citation>
    <scope>NUCLEOTIDE SEQUENCE [LARGE SCALE GENOMIC DNA]</scope>
    <source>
        <strain evidence="2">AS06rmzACSIP_65</strain>
    </source>
</reference>
<dbReference type="PANTHER" id="PTHR34203">
    <property type="entry name" value="METHYLTRANSFERASE, FKBM FAMILY PROTEIN"/>
    <property type="match status" value="1"/>
</dbReference>
<dbReference type="EMBL" id="JAAZBX010000006">
    <property type="protein sequence ID" value="NLD25378.1"/>
    <property type="molecule type" value="Genomic_DNA"/>
</dbReference>
<dbReference type="PANTHER" id="PTHR34203:SF15">
    <property type="entry name" value="SLL1173 PROTEIN"/>
    <property type="match status" value="1"/>
</dbReference>
<feature type="domain" description="Methyltransferase FkbM" evidence="1">
    <location>
        <begin position="47"/>
        <end position="207"/>
    </location>
</feature>
<evidence type="ECO:0000313" key="2">
    <source>
        <dbReference type="EMBL" id="NLD25378.1"/>
    </source>
</evidence>
<organism evidence="2 3">
    <name type="scientific">Candidatus Dojkabacteria bacterium</name>
    <dbReference type="NCBI Taxonomy" id="2099670"/>
    <lineage>
        <taxon>Bacteria</taxon>
        <taxon>Candidatus Dojkabacteria</taxon>
    </lineage>
</organism>
<dbReference type="Gene3D" id="3.40.50.150">
    <property type="entry name" value="Vaccinia Virus protein VP39"/>
    <property type="match status" value="1"/>
</dbReference>
<evidence type="ECO:0000259" key="1">
    <source>
        <dbReference type="Pfam" id="PF05050"/>
    </source>
</evidence>
<sequence length="231" mass="26143">MLPQLITLHKYDIAYLNKYELKILDKEIFGDEIYRIDIEKKNPLIFDVGSHIGLSILYFKKKYPTSTILGFEPNPNVFPFLEENINGNNIKNVTLYNLALSSKEGEKTLYIDSSGSGAFSTSSFIPNAWNGKQKTKGIKVQAAKLSSFINTPIDLLKIDTEGAEAEILQDLYENRKLNLVKNIVLEYHPIKKTGLKTILKMLQNEGFAIETKEDMNGDEGLIFVIGKKSFK</sequence>
<comment type="caution">
    <text evidence="2">The sequence shown here is derived from an EMBL/GenBank/DDBJ whole genome shotgun (WGS) entry which is preliminary data.</text>
</comment>
<name>A0A847CZI6_9BACT</name>
<evidence type="ECO:0000313" key="3">
    <source>
        <dbReference type="Proteomes" id="UP000545876"/>
    </source>
</evidence>
<dbReference type="InterPro" id="IPR006342">
    <property type="entry name" value="FkbM_mtfrase"/>
</dbReference>
<dbReference type="GO" id="GO:0032259">
    <property type="term" value="P:methylation"/>
    <property type="evidence" value="ECO:0007669"/>
    <property type="project" value="UniProtKB-KW"/>
</dbReference>
<accession>A0A847CZI6</accession>
<dbReference type="Proteomes" id="UP000545876">
    <property type="component" value="Unassembled WGS sequence"/>
</dbReference>
<dbReference type="InterPro" id="IPR052514">
    <property type="entry name" value="SAM-dependent_MTase"/>
</dbReference>
<dbReference type="SUPFAM" id="SSF53335">
    <property type="entry name" value="S-adenosyl-L-methionine-dependent methyltransferases"/>
    <property type="match status" value="1"/>
</dbReference>
<dbReference type="AlphaFoldDB" id="A0A847CZI6"/>
<dbReference type="GO" id="GO:0008168">
    <property type="term" value="F:methyltransferase activity"/>
    <property type="evidence" value="ECO:0007669"/>
    <property type="project" value="UniProtKB-KW"/>
</dbReference>
<protein>
    <submittedName>
        <fullName evidence="2">FkbM family methyltransferase</fullName>
    </submittedName>
</protein>
<dbReference type="Pfam" id="PF05050">
    <property type="entry name" value="Methyltransf_21"/>
    <property type="match status" value="1"/>
</dbReference>
<keyword evidence="2" id="KW-0489">Methyltransferase</keyword>
<proteinExistence type="predicted"/>